<sequence>MSFYNILLFFLLIFNFQTQHYYIDSLIDNKQYMVAEKAIINSIKENPNSEILIKKLGDCYGFIKDWDNAIIQYQKLVELDSDNSVYNYKLGGTLAAKANETNRFKSLSLINKSKKYLLKSVKLDNRNKPAMWVLIQIYTELPQLLGGSKSLALEYANELENISLIDGLFAKKYIYDFKNDHKMSNIYLNKITENLDSFNSEYDYNYLNFSIGELCANNKINLDMGILQ</sequence>
<dbReference type="AlphaFoldDB" id="A0A383A150"/>
<gene>
    <name evidence="1" type="ORF">METZ01_LOCUS454316</name>
</gene>
<dbReference type="EMBL" id="UINC01188310">
    <property type="protein sequence ID" value="SVE01462.1"/>
    <property type="molecule type" value="Genomic_DNA"/>
</dbReference>
<reference evidence="1" key="1">
    <citation type="submission" date="2018-05" db="EMBL/GenBank/DDBJ databases">
        <authorList>
            <person name="Lanie J.A."/>
            <person name="Ng W.-L."/>
            <person name="Kazmierczak K.M."/>
            <person name="Andrzejewski T.M."/>
            <person name="Davidsen T.M."/>
            <person name="Wayne K.J."/>
            <person name="Tettelin H."/>
            <person name="Glass J.I."/>
            <person name="Rusch D."/>
            <person name="Podicherti R."/>
            <person name="Tsui H.-C.T."/>
            <person name="Winkler M.E."/>
        </authorList>
    </citation>
    <scope>NUCLEOTIDE SEQUENCE</scope>
</reference>
<dbReference type="SUPFAM" id="SSF48452">
    <property type="entry name" value="TPR-like"/>
    <property type="match status" value="1"/>
</dbReference>
<proteinExistence type="predicted"/>
<feature type="non-terminal residue" evidence="1">
    <location>
        <position position="228"/>
    </location>
</feature>
<protein>
    <recommendedName>
        <fullName evidence="2">Tetratricopeptide repeat protein</fullName>
    </recommendedName>
</protein>
<evidence type="ECO:0008006" key="2">
    <source>
        <dbReference type="Google" id="ProtNLM"/>
    </source>
</evidence>
<accession>A0A383A150</accession>
<dbReference type="Gene3D" id="1.25.40.10">
    <property type="entry name" value="Tetratricopeptide repeat domain"/>
    <property type="match status" value="1"/>
</dbReference>
<evidence type="ECO:0000313" key="1">
    <source>
        <dbReference type="EMBL" id="SVE01462.1"/>
    </source>
</evidence>
<dbReference type="InterPro" id="IPR019734">
    <property type="entry name" value="TPR_rpt"/>
</dbReference>
<name>A0A383A150_9ZZZZ</name>
<dbReference type="PROSITE" id="PS50005">
    <property type="entry name" value="TPR"/>
    <property type="match status" value="1"/>
</dbReference>
<dbReference type="InterPro" id="IPR011990">
    <property type="entry name" value="TPR-like_helical_dom_sf"/>
</dbReference>
<organism evidence="1">
    <name type="scientific">marine metagenome</name>
    <dbReference type="NCBI Taxonomy" id="408172"/>
    <lineage>
        <taxon>unclassified sequences</taxon>
        <taxon>metagenomes</taxon>
        <taxon>ecological metagenomes</taxon>
    </lineage>
</organism>